<dbReference type="OrthoDB" id="5430118at2759"/>
<name>S8AY43_DACHA</name>
<reference evidence="3 4" key="1">
    <citation type="journal article" date="2013" name="PLoS Genet.">
        <title>Genomic mechanisms accounting for the adaptation to parasitism in nematode-trapping fungi.</title>
        <authorList>
            <person name="Meerupati T."/>
            <person name="Andersson K.M."/>
            <person name="Friman E."/>
            <person name="Kumar D."/>
            <person name="Tunlid A."/>
            <person name="Ahren D."/>
        </authorList>
    </citation>
    <scope>NUCLEOTIDE SEQUENCE [LARGE SCALE GENOMIC DNA]</scope>
    <source>
        <strain evidence="3 4">CBS 200.50</strain>
    </source>
</reference>
<organism evidence="3 4">
    <name type="scientific">Dactylellina haptotyla (strain CBS 200.50)</name>
    <name type="common">Nematode-trapping fungus</name>
    <name type="synonym">Monacrosporium haptotylum</name>
    <dbReference type="NCBI Taxonomy" id="1284197"/>
    <lineage>
        <taxon>Eukaryota</taxon>
        <taxon>Fungi</taxon>
        <taxon>Dikarya</taxon>
        <taxon>Ascomycota</taxon>
        <taxon>Pezizomycotina</taxon>
        <taxon>Orbiliomycetes</taxon>
        <taxon>Orbiliales</taxon>
        <taxon>Orbiliaceae</taxon>
        <taxon>Dactylellina</taxon>
    </lineage>
</organism>
<dbReference type="Proteomes" id="UP000015100">
    <property type="component" value="Unassembled WGS sequence"/>
</dbReference>
<feature type="compositionally biased region" description="Acidic residues" evidence="1">
    <location>
        <begin position="69"/>
        <end position="78"/>
    </location>
</feature>
<accession>S8AY43</accession>
<sequence length="729" mass="81730">MKILIATGLSLSFLINLASPMRIADTTNPTVLSLGGNKVSDLSINTENGETLDVTHHLRKRADGSANDEGSENGESEGQEFQSYSPRPAMFWDSNDEESNSPLRHSGNGRPNPITQETRGAAQLSAPNPLWEWSSDRYLADDPEEPDPGQGADESNELNQSSDPDWQDIEPGPGKRIKTTTPKVTSSDENYKPPPLNKLSIPSNLLSKPSIDITRLPIQPKFVIPDTSKPPVAPVPKNVANIAEGVSPFPLMFPDPFSQPLGSRNPLAPNAGTGNTQTDPVSSLRNLQPPTIVQPGAEYRSKKKPAASPKQGPKKKDKSPEPILVNDRAIAALAKSRRIKQTPLPSLAASVEQVQQKCRRLGRQNSEFADYEELVQRAPPFAIAIGERAKRYIEFIDLWQYVDFRAPTEVPLRLRRDGTFTDPDANYYKAFQDEYRVYKKQRKITRDQNGAFHTELVDRAEWLPKADDFGCEYEQYRGDVMCMLKATTRYVRQEYGEDKSRWMLIGNTFQDDNGVDIPNPYDGLDEVGYKAIDKLVHDRRAQHTLHWLYRACAVPRPRRDDKGLIGDTDLVDLYIDIRVDLASASISDAWKGHGMIPNPHVQVKVYYPYGASWADDQTPSGRYWRRWQSVEVGGAVPMPGNCLMEMLLSPDLPCADIIWGGPEGYREKIKDELRPWNTRTPQGENYIPPLDEMEIISRWRRASGSPEGEWDDAAKARGSQTVPSRRAAY</sequence>
<evidence type="ECO:0000313" key="4">
    <source>
        <dbReference type="Proteomes" id="UP000015100"/>
    </source>
</evidence>
<keyword evidence="4" id="KW-1185">Reference proteome</keyword>
<evidence type="ECO:0000256" key="2">
    <source>
        <dbReference type="SAM" id="SignalP"/>
    </source>
</evidence>
<evidence type="ECO:0000313" key="3">
    <source>
        <dbReference type="EMBL" id="EPS45896.1"/>
    </source>
</evidence>
<dbReference type="AlphaFoldDB" id="S8AY43"/>
<feature type="signal peptide" evidence="2">
    <location>
        <begin position="1"/>
        <end position="20"/>
    </location>
</feature>
<protein>
    <submittedName>
        <fullName evidence="3">Uncharacterized protein</fullName>
    </submittedName>
</protein>
<feature type="region of interest" description="Disordered" evidence="1">
    <location>
        <begin position="257"/>
        <end position="324"/>
    </location>
</feature>
<proteinExistence type="predicted"/>
<reference evidence="4" key="2">
    <citation type="submission" date="2013-04" db="EMBL/GenBank/DDBJ databases">
        <title>Genomic mechanisms accounting for the adaptation to parasitism in nematode-trapping fungi.</title>
        <authorList>
            <person name="Ahren D.G."/>
        </authorList>
    </citation>
    <scope>NUCLEOTIDE SEQUENCE [LARGE SCALE GENOMIC DNA]</scope>
    <source>
        <strain evidence="4">CBS 200.50</strain>
    </source>
</reference>
<evidence type="ECO:0000256" key="1">
    <source>
        <dbReference type="SAM" id="MobiDB-lite"/>
    </source>
</evidence>
<gene>
    <name evidence="3" type="ORF">H072_200</name>
</gene>
<feature type="region of interest" description="Disordered" evidence="1">
    <location>
        <begin position="48"/>
        <end position="205"/>
    </location>
</feature>
<feature type="compositionally biased region" description="Polar residues" evidence="1">
    <location>
        <begin position="272"/>
        <end position="291"/>
    </location>
</feature>
<dbReference type="EMBL" id="AQGS01000003">
    <property type="protein sequence ID" value="EPS45896.1"/>
    <property type="molecule type" value="Genomic_DNA"/>
</dbReference>
<comment type="caution">
    <text evidence="3">The sequence shown here is derived from an EMBL/GenBank/DDBJ whole genome shotgun (WGS) entry which is preliminary data.</text>
</comment>
<feature type="compositionally biased region" description="Polar residues" evidence="1">
    <location>
        <begin position="179"/>
        <end position="188"/>
    </location>
</feature>
<feature type="region of interest" description="Disordered" evidence="1">
    <location>
        <begin position="703"/>
        <end position="729"/>
    </location>
</feature>
<keyword evidence="2" id="KW-0732">Signal</keyword>
<feature type="chain" id="PRO_5004548810" evidence="2">
    <location>
        <begin position="21"/>
        <end position="729"/>
    </location>
</feature>
<dbReference type="HOGENOM" id="CLU_379926_0_0_1"/>